<proteinExistence type="predicted"/>
<dbReference type="AlphaFoldDB" id="A0A3R8JRV1"/>
<comment type="caution">
    <text evidence="1">The sequence shown here is derived from an EMBL/GenBank/DDBJ whole genome shotgun (WGS) entry which is preliminary data.</text>
</comment>
<keyword evidence="2" id="KW-1185">Reference proteome</keyword>
<protein>
    <submittedName>
        <fullName evidence="1">Uncharacterized protein</fullName>
    </submittedName>
</protein>
<dbReference type="Proteomes" id="UP000274920">
    <property type="component" value="Unassembled WGS sequence"/>
</dbReference>
<sequence>MVIFYPRYGYAAPPDEIFCFMKGVGGRYIQILFRVRKELKMSDFLYIVYECRGFYTIEEMPENRSTEAADW</sequence>
<evidence type="ECO:0000313" key="2">
    <source>
        <dbReference type="Proteomes" id="UP000274920"/>
    </source>
</evidence>
<dbReference type="EMBL" id="RHJS01000002">
    <property type="protein sequence ID" value="RRK33692.1"/>
    <property type="molecule type" value="Genomic_DNA"/>
</dbReference>
<reference evidence="1" key="1">
    <citation type="submission" date="2018-10" db="EMBL/GenBank/DDBJ databases">
        <title>Schaedlerella arabinophila gen. nov. sp. nov., isolated from the mouse intestinal tract and comparative analysis with the genome of the closely related altered Schaedler flora strain ASF502.</title>
        <authorList>
            <person name="Miyake S."/>
            <person name="Soh M."/>
            <person name="Seedorf H."/>
        </authorList>
    </citation>
    <scope>NUCLEOTIDE SEQUENCE [LARGE SCALE GENOMIC DNA]</scope>
    <source>
        <strain evidence="1">DSM 106076</strain>
    </source>
</reference>
<organism evidence="1 2">
    <name type="scientific">Schaedlerella arabinosiphila</name>
    <dbReference type="NCBI Taxonomy" id="2044587"/>
    <lineage>
        <taxon>Bacteria</taxon>
        <taxon>Bacillati</taxon>
        <taxon>Bacillota</taxon>
        <taxon>Clostridia</taxon>
        <taxon>Lachnospirales</taxon>
        <taxon>Lachnospiraceae</taxon>
        <taxon>Schaedlerella</taxon>
    </lineage>
</organism>
<name>A0A3R8JRV1_9FIRM</name>
<gene>
    <name evidence="1" type="ORF">EBB54_21775</name>
</gene>
<evidence type="ECO:0000313" key="1">
    <source>
        <dbReference type="EMBL" id="RRK33692.1"/>
    </source>
</evidence>
<accession>A0A3R8JRV1</accession>